<name>A0A1H4DWD7_9RHOB</name>
<evidence type="ECO:0000256" key="7">
    <source>
        <dbReference type="ARBA" id="ARBA00023136"/>
    </source>
</evidence>
<keyword evidence="7 8" id="KW-0472">Membrane</keyword>
<evidence type="ECO:0000256" key="3">
    <source>
        <dbReference type="ARBA" id="ARBA00022448"/>
    </source>
</evidence>
<accession>A0A1H4DWD7</accession>
<evidence type="ECO:0000256" key="8">
    <source>
        <dbReference type="RuleBase" id="RU363032"/>
    </source>
</evidence>
<feature type="transmembrane region" description="Helical" evidence="8">
    <location>
        <begin position="400"/>
        <end position="420"/>
    </location>
</feature>
<comment type="similarity">
    <text evidence="2">Belongs to the binding-protein-dependent transport system permease family. HisMQ subfamily.</text>
</comment>
<evidence type="ECO:0000313" key="11">
    <source>
        <dbReference type="Proteomes" id="UP000198703"/>
    </source>
</evidence>
<dbReference type="NCBIfam" id="TIGR01726">
    <property type="entry name" value="HEQRo_perm_3TM"/>
    <property type="match status" value="1"/>
</dbReference>
<dbReference type="OrthoDB" id="9771188at2"/>
<dbReference type="PROSITE" id="PS50928">
    <property type="entry name" value="ABC_TM1"/>
    <property type="match status" value="1"/>
</dbReference>
<dbReference type="Gene3D" id="1.10.3720.10">
    <property type="entry name" value="MetI-like"/>
    <property type="match status" value="1"/>
</dbReference>
<evidence type="ECO:0000256" key="2">
    <source>
        <dbReference type="ARBA" id="ARBA00010072"/>
    </source>
</evidence>
<dbReference type="AlphaFoldDB" id="A0A1H4DWD7"/>
<feature type="transmembrane region" description="Helical" evidence="8">
    <location>
        <begin position="257"/>
        <end position="286"/>
    </location>
</feature>
<proteinExistence type="inferred from homology"/>
<dbReference type="GO" id="GO:0043190">
    <property type="term" value="C:ATP-binding cassette (ABC) transporter complex"/>
    <property type="evidence" value="ECO:0007669"/>
    <property type="project" value="InterPro"/>
</dbReference>
<feature type="transmembrane region" description="Helical" evidence="8">
    <location>
        <begin position="167"/>
        <end position="187"/>
    </location>
</feature>
<evidence type="ECO:0000256" key="4">
    <source>
        <dbReference type="ARBA" id="ARBA00022475"/>
    </source>
</evidence>
<keyword evidence="11" id="KW-1185">Reference proteome</keyword>
<dbReference type="PANTHER" id="PTHR30614">
    <property type="entry name" value="MEMBRANE COMPONENT OF AMINO ACID ABC TRANSPORTER"/>
    <property type="match status" value="1"/>
</dbReference>
<evidence type="ECO:0000256" key="1">
    <source>
        <dbReference type="ARBA" id="ARBA00004429"/>
    </source>
</evidence>
<keyword evidence="3 8" id="KW-0813">Transport</keyword>
<feature type="transmembrane region" description="Helical" evidence="8">
    <location>
        <begin position="298"/>
        <end position="318"/>
    </location>
</feature>
<dbReference type="InterPro" id="IPR043429">
    <property type="entry name" value="ArtM/GltK/GlnP/TcyL/YhdX-like"/>
</dbReference>
<gene>
    <name evidence="10" type="ORF">SAMN05444370_11156</name>
</gene>
<dbReference type="InterPro" id="IPR010065">
    <property type="entry name" value="AA_ABC_transptr_permease_3TM"/>
</dbReference>
<evidence type="ECO:0000256" key="6">
    <source>
        <dbReference type="ARBA" id="ARBA00022989"/>
    </source>
</evidence>
<feature type="transmembrane region" description="Helical" evidence="8">
    <location>
        <begin position="117"/>
        <end position="135"/>
    </location>
</feature>
<evidence type="ECO:0000313" key="10">
    <source>
        <dbReference type="EMBL" id="SEA76512.1"/>
    </source>
</evidence>
<dbReference type="CDD" id="cd06261">
    <property type="entry name" value="TM_PBP2"/>
    <property type="match status" value="1"/>
</dbReference>
<evidence type="ECO:0000256" key="5">
    <source>
        <dbReference type="ARBA" id="ARBA00022692"/>
    </source>
</evidence>
<keyword evidence="4" id="KW-1003">Cell membrane</keyword>
<dbReference type="RefSeq" id="WP_093254815.1">
    <property type="nucleotide sequence ID" value="NZ_FNQM01000011.1"/>
</dbReference>
<dbReference type="InterPro" id="IPR000515">
    <property type="entry name" value="MetI-like"/>
</dbReference>
<dbReference type="EMBL" id="FNQM01000011">
    <property type="protein sequence ID" value="SEA76512.1"/>
    <property type="molecule type" value="Genomic_DNA"/>
</dbReference>
<dbReference type="GO" id="GO:0006865">
    <property type="term" value="P:amino acid transport"/>
    <property type="evidence" value="ECO:0007669"/>
    <property type="project" value="TreeGrafter"/>
</dbReference>
<feature type="transmembrane region" description="Helical" evidence="8">
    <location>
        <begin position="194"/>
        <end position="214"/>
    </location>
</feature>
<dbReference type="Proteomes" id="UP000198703">
    <property type="component" value="Unassembled WGS sequence"/>
</dbReference>
<dbReference type="PANTHER" id="PTHR30614:SF41">
    <property type="entry name" value="INNER MEMBRANE AMINO-ACID ABC TRANSPORTER PERMEASE PROTEIN YHDY"/>
    <property type="match status" value="1"/>
</dbReference>
<dbReference type="Pfam" id="PF00528">
    <property type="entry name" value="BPD_transp_1"/>
    <property type="match status" value="1"/>
</dbReference>
<feature type="transmembrane region" description="Helical" evidence="8">
    <location>
        <begin position="142"/>
        <end position="161"/>
    </location>
</feature>
<protein>
    <submittedName>
        <fullName evidence="10">L-glutamine ABC transporter membrane protein /L-glutamate ABC transporter membrane protein /L-aspartate ABC transporter membrane protein /L-asparagine ABC transporter membrane protein</fullName>
    </submittedName>
</protein>
<dbReference type="SUPFAM" id="SSF161098">
    <property type="entry name" value="MetI-like"/>
    <property type="match status" value="1"/>
</dbReference>
<feature type="transmembrane region" description="Helical" evidence="8">
    <location>
        <begin position="44"/>
        <end position="67"/>
    </location>
</feature>
<feature type="domain" description="ABC transmembrane type-1" evidence="9">
    <location>
        <begin position="227"/>
        <end position="421"/>
    </location>
</feature>
<keyword evidence="6 8" id="KW-1133">Transmembrane helix</keyword>
<comment type="subcellular location">
    <subcellularLocation>
        <location evidence="1">Cell inner membrane</location>
        <topology evidence="1">Multi-pass membrane protein</topology>
    </subcellularLocation>
    <subcellularLocation>
        <location evidence="8">Cell membrane</location>
        <topology evidence="8">Multi-pass membrane protein</topology>
    </subcellularLocation>
</comment>
<dbReference type="STRING" id="89524.SAMN05444370_11156"/>
<reference evidence="10 11" key="1">
    <citation type="submission" date="2016-10" db="EMBL/GenBank/DDBJ databases">
        <authorList>
            <person name="de Groot N.N."/>
        </authorList>
    </citation>
    <scope>NUCLEOTIDE SEQUENCE [LARGE SCALE GENOMIC DNA]</scope>
    <source>
        <strain evidence="10 11">DSM 15345</strain>
    </source>
</reference>
<evidence type="ECO:0000259" key="9">
    <source>
        <dbReference type="PROSITE" id="PS50928"/>
    </source>
</evidence>
<dbReference type="InterPro" id="IPR035906">
    <property type="entry name" value="MetI-like_sf"/>
</dbReference>
<sequence>MSGTHAHTVAFVADGKLPDLPPPPGASGAIGWIRENLFSGPLNTILTLASIAVVALALPGVLDWALFKSVWNASSLSECRSIIAESFGEGQGGACWAVIRERFDQLLYGFYPAELRWRPNVAFVLLIVAIAPILFDNVRALAVGAAAIVALKALAGAAGVVDGGVGGLFGATTVVLAAAGALAWFFGGGAHRRYWLMFSAAFPVIAYFLLWGGLGLEPVASSRFGGFLLTMIIGVTGIAASLPLGILLALGRQSKLIFIHAICVGFIEFIRGVPLITLLFVASTLLNYFMPPGTNFDLILRVLIMVTLFASAYMAEVIRGGLAALPKGQYEAADAMGLTYAQSMRLIVLPQALKISIPGIVNTFIGLFKDTTLVAVIGLLDPLGLTNPIRADSNWNGIVWELYGFIAFCFFLFCFGMSRYSMHLEGRLRAGERR</sequence>
<keyword evidence="5 8" id="KW-0812">Transmembrane</keyword>
<organism evidence="10 11">
    <name type="scientific">Rubrimonas cliftonensis</name>
    <dbReference type="NCBI Taxonomy" id="89524"/>
    <lineage>
        <taxon>Bacteria</taxon>
        <taxon>Pseudomonadati</taxon>
        <taxon>Pseudomonadota</taxon>
        <taxon>Alphaproteobacteria</taxon>
        <taxon>Rhodobacterales</taxon>
        <taxon>Paracoccaceae</taxon>
        <taxon>Rubrimonas</taxon>
    </lineage>
</organism>
<dbReference type="GO" id="GO:0022857">
    <property type="term" value="F:transmembrane transporter activity"/>
    <property type="evidence" value="ECO:0007669"/>
    <property type="project" value="InterPro"/>
</dbReference>
<feature type="transmembrane region" description="Helical" evidence="8">
    <location>
        <begin position="226"/>
        <end position="250"/>
    </location>
</feature>